<gene>
    <name evidence="1" type="ORF">PQU92_16175</name>
</gene>
<accession>A0ABT5HXM9</accession>
<reference evidence="1 2" key="1">
    <citation type="submission" date="2023-01" db="EMBL/GenBank/DDBJ databases">
        <title>Novel species of the genus Asticcacaulis isolated from rivers.</title>
        <authorList>
            <person name="Lu H."/>
        </authorList>
    </citation>
    <scope>NUCLEOTIDE SEQUENCE [LARGE SCALE GENOMIC DNA]</scope>
    <source>
        <strain evidence="1 2">BYS171W</strain>
    </source>
</reference>
<protein>
    <submittedName>
        <fullName evidence="1">Uncharacterized protein</fullName>
    </submittedName>
</protein>
<proteinExistence type="predicted"/>
<sequence length="177" mass="20577">MSFLHAFPKSLHDIAHKPCAIIESHLTRSQDSPEYRDILIVGGEDVWLPGRIYSQGSHHVEFYDRRPFDAATALLENENLSQTQCAMFLALLTRHHNGFVREIALEAIMGVNEAWVVPFVMKLASEYVLEIIVHIQTHLNELDAGLYGRFEPPRLCRRLQLLRRWSYYEQNDEQVFT</sequence>
<evidence type="ECO:0000313" key="2">
    <source>
        <dbReference type="Proteomes" id="UP001214854"/>
    </source>
</evidence>
<name>A0ABT5HXM9_9CAUL</name>
<comment type="caution">
    <text evidence="1">The sequence shown here is derived from an EMBL/GenBank/DDBJ whole genome shotgun (WGS) entry which is preliminary data.</text>
</comment>
<dbReference type="EMBL" id="JAQQKX010000015">
    <property type="protein sequence ID" value="MDC7684822.1"/>
    <property type="molecule type" value="Genomic_DNA"/>
</dbReference>
<organism evidence="1 2">
    <name type="scientific">Asticcacaulis aquaticus</name>
    <dbReference type="NCBI Taxonomy" id="2984212"/>
    <lineage>
        <taxon>Bacteria</taxon>
        <taxon>Pseudomonadati</taxon>
        <taxon>Pseudomonadota</taxon>
        <taxon>Alphaproteobacteria</taxon>
        <taxon>Caulobacterales</taxon>
        <taxon>Caulobacteraceae</taxon>
        <taxon>Asticcacaulis</taxon>
    </lineage>
</organism>
<keyword evidence="2" id="KW-1185">Reference proteome</keyword>
<evidence type="ECO:0000313" key="1">
    <source>
        <dbReference type="EMBL" id="MDC7684822.1"/>
    </source>
</evidence>
<dbReference type="Proteomes" id="UP001214854">
    <property type="component" value="Unassembled WGS sequence"/>
</dbReference>
<dbReference type="RefSeq" id="WP_272749291.1">
    <property type="nucleotide sequence ID" value="NZ_JAQQKX010000015.1"/>
</dbReference>